<feature type="region of interest" description="Disordered" evidence="1">
    <location>
        <begin position="1"/>
        <end position="36"/>
    </location>
</feature>
<evidence type="ECO:0000313" key="2">
    <source>
        <dbReference type="EMBL" id="KAF7280818.1"/>
    </source>
</evidence>
<keyword evidence="3" id="KW-1185">Reference proteome</keyword>
<dbReference type="AlphaFoldDB" id="A0A834ILK8"/>
<organism evidence="2 3">
    <name type="scientific">Rhynchophorus ferrugineus</name>
    <name type="common">Red palm weevil</name>
    <name type="synonym">Curculio ferrugineus</name>
    <dbReference type="NCBI Taxonomy" id="354439"/>
    <lineage>
        <taxon>Eukaryota</taxon>
        <taxon>Metazoa</taxon>
        <taxon>Ecdysozoa</taxon>
        <taxon>Arthropoda</taxon>
        <taxon>Hexapoda</taxon>
        <taxon>Insecta</taxon>
        <taxon>Pterygota</taxon>
        <taxon>Neoptera</taxon>
        <taxon>Endopterygota</taxon>
        <taxon>Coleoptera</taxon>
        <taxon>Polyphaga</taxon>
        <taxon>Cucujiformia</taxon>
        <taxon>Curculionidae</taxon>
        <taxon>Dryophthorinae</taxon>
        <taxon>Rhynchophorus</taxon>
    </lineage>
</organism>
<comment type="caution">
    <text evidence="2">The sequence shown here is derived from an EMBL/GenBank/DDBJ whole genome shotgun (WGS) entry which is preliminary data.</text>
</comment>
<name>A0A834ILK8_RHYFE</name>
<sequence length="107" mass="11844">MRCIHKIVKQSSTYHKPKPPTPSKEQTRKEKRKKKRTFITAYKKAYTYGNSAKTSDDKSSAGCSSKRSRAVVHQNGYSEKTTRLLAEGGPAAQINRAGVLLIVFGSA</sequence>
<dbReference type="Proteomes" id="UP000625711">
    <property type="component" value="Unassembled WGS sequence"/>
</dbReference>
<evidence type="ECO:0000313" key="3">
    <source>
        <dbReference type="Proteomes" id="UP000625711"/>
    </source>
</evidence>
<evidence type="ECO:0000256" key="1">
    <source>
        <dbReference type="SAM" id="MobiDB-lite"/>
    </source>
</evidence>
<protein>
    <submittedName>
        <fullName evidence="2">Uncharacterized protein</fullName>
    </submittedName>
</protein>
<reference evidence="2" key="1">
    <citation type="submission" date="2020-08" db="EMBL/GenBank/DDBJ databases">
        <title>Genome sequencing and assembly of the red palm weevil Rhynchophorus ferrugineus.</title>
        <authorList>
            <person name="Dias G.B."/>
            <person name="Bergman C.M."/>
            <person name="Manee M."/>
        </authorList>
    </citation>
    <scope>NUCLEOTIDE SEQUENCE</scope>
    <source>
        <strain evidence="2">AA-2017</strain>
        <tissue evidence="2">Whole larva</tissue>
    </source>
</reference>
<proteinExistence type="predicted"/>
<accession>A0A834ILK8</accession>
<feature type="region of interest" description="Disordered" evidence="1">
    <location>
        <begin position="50"/>
        <end position="78"/>
    </location>
</feature>
<dbReference type="EMBL" id="JAACXV010000273">
    <property type="protein sequence ID" value="KAF7280818.1"/>
    <property type="molecule type" value="Genomic_DNA"/>
</dbReference>
<gene>
    <name evidence="2" type="ORF">GWI33_005477</name>
</gene>